<keyword evidence="4" id="KW-1185">Reference proteome</keyword>
<dbReference type="InterPro" id="IPR006311">
    <property type="entry name" value="TAT_signal"/>
</dbReference>
<reference evidence="4" key="1">
    <citation type="submission" date="2015-10" db="EMBL/GenBank/DDBJ databases">
        <authorList>
            <person name="Ju K.-S."/>
            <person name="Doroghazi J.R."/>
            <person name="Metcalf W.W."/>
        </authorList>
    </citation>
    <scope>NUCLEOTIDE SEQUENCE [LARGE SCALE GENOMIC DNA]</scope>
    <source>
        <strain evidence="4">NRRL 3151</strain>
    </source>
</reference>
<evidence type="ECO:0000256" key="2">
    <source>
        <dbReference type="SAM" id="Phobius"/>
    </source>
</evidence>
<name>A0A0X3VCN2_9ACTN</name>
<keyword evidence="2" id="KW-1133">Transmembrane helix</keyword>
<dbReference type="AlphaFoldDB" id="A0A0X3VCN2"/>
<dbReference type="PROSITE" id="PS51318">
    <property type="entry name" value="TAT"/>
    <property type="match status" value="1"/>
</dbReference>
<dbReference type="RefSeq" id="WP_062700707.1">
    <property type="nucleotide sequence ID" value="NZ_LLZG01000052.1"/>
</dbReference>
<gene>
    <name evidence="3" type="ORF">ADL12_09990</name>
</gene>
<evidence type="ECO:0000256" key="1">
    <source>
        <dbReference type="SAM" id="MobiDB-lite"/>
    </source>
</evidence>
<protein>
    <submittedName>
        <fullName evidence="3">Mercury transporter</fullName>
    </submittedName>
</protein>
<feature type="transmembrane region" description="Helical" evidence="2">
    <location>
        <begin position="20"/>
        <end position="45"/>
    </location>
</feature>
<feature type="region of interest" description="Disordered" evidence="1">
    <location>
        <begin position="78"/>
        <end position="101"/>
    </location>
</feature>
<feature type="transmembrane region" description="Helical" evidence="2">
    <location>
        <begin position="51"/>
        <end position="72"/>
    </location>
</feature>
<proteinExistence type="predicted"/>
<keyword evidence="2" id="KW-0472">Membrane</keyword>
<accession>A0A0X3VCN2</accession>
<evidence type="ECO:0000313" key="3">
    <source>
        <dbReference type="EMBL" id="KUL42561.1"/>
    </source>
</evidence>
<comment type="caution">
    <text evidence="3">The sequence shown here is derived from an EMBL/GenBank/DDBJ whole genome shotgun (WGS) entry which is preliminary data.</text>
</comment>
<dbReference type="EMBL" id="LLZG01000052">
    <property type="protein sequence ID" value="KUL42561.1"/>
    <property type="molecule type" value="Genomic_DNA"/>
</dbReference>
<organism evidence="3 4">
    <name type="scientific">Streptomyces regalis</name>
    <dbReference type="NCBI Taxonomy" id="68262"/>
    <lineage>
        <taxon>Bacteria</taxon>
        <taxon>Bacillati</taxon>
        <taxon>Actinomycetota</taxon>
        <taxon>Actinomycetes</taxon>
        <taxon>Kitasatosporales</taxon>
        <taxon>Streptomycetaceae</taxon>
        <taxon>Streptomyces</taxon>
    </lineage>
</organism>
<feature type="compositionally biased region" description="Basic and acidic residues" evidence="1">
    <location>
        <begin position="90"/>
        <end position="101"/>
    </location>
</feature>
<sequence length="101" mass="10280">MTRPPTPPPDNRRGGLRGTLATVGVALLAVLCCAGPVLLASGALAGLGGVLVSPWLLVPAAVLLAGGLAWWLRHRGPGSGDACRPPAARTDQHDPDLPRKP</sequence>
<evidence type="ECO:0000313" key="4">
    <source>
        <dbReference type="Proteomes" id="UP000053923"/>
    </source>
</evidence>
<keyword evidence="2" id="KW-0812">Transmembrane</keyword>
<dbReference type="Proteomes" id="UP000053923">
    <property type="component" value="Unassembled WGS sequence"/>
</dbReference>